<proteinExistence type="predicted"/>
<dbReference type="AlphaFoldDB" id="A0A6C0DWM2"/>
<reference evidence="1" key="1">
    <citation type="journal article" date="2020" name="Nature">
        <title>Giant virus diversity and host interactions through global metagenomics.</title>
        <authorList>
            <person name="Schulz F."/>
            <person name="Roux S."/>
            <person name="Paez-Espino D."/>
            <person name="Jungbluth S."/>
            <person name="Walsh D.A."/>
            <person name="Denef V.J."/>
            <person name="McMahon K.D."/>
            <person name="Konstantinidis K.T."/>
            <person name="Eloe-Fadrosh E.A."/>
            <person name="Kyrpides N.C."/>
            <person name="Woyke T."/>
        </authorList>
    </citation>
    <scope>NUCLEOTIDE SEQUENCE</scope>
    <source>
        <strain evidence="1">GVMAG-M-3300023174-68</strain>
    </source>
</reference>
<accession>A0A6C0DWM2</accession>
<name>A0A6C0DWM2_9ZZZZ</name>
<evidence type="ECO:0000313" key="1">
    <source>
        <dbReference type="EMBL" id="QHT20703.1"/>
    </source>
</evidence>
<sequence>MAEGPLSTVLVIVIMKLPLTLVDNVELVVLFKDILKTVPS</sequence>
<organism evidence="1">
    <name type="scientific">viral metagenome</name>
    <dbReference type="NCBI Taxonomy" id="1070528"/>
    <lineage>
        <taxon>unclassified sequences</taxon>
        <taxon>metagenomes</taxon>
        <taxon>organismal metagenomes</taxon>
    </lineage>
</organism>
<protein>
    <submittedName>
        <fullName evidence="1">Uncharacterized protein</fullName>
    </submittedName>
</protein>
<dbReference type="EMBL" id="MN739680">
    <property type="protein sequence ID" value="QHT20703.1"/>
    <property type="molecule type" value="Genomic_DNA"/>
</dbReference>